<proteinExistence type="predicted"/>
<organism evidence="2 3">
    <name type="scientific">Dreissena polymorpha</name>
    <name type="common">Zebra mussel</name>
    <name type="synonym">Mytilus polymorpha</name>
    <dbReference type="NCBI Taxonomy" id="45954"/>
    <lineage>
        <taxon>Eukaryota</taxon>
        <taxon>Metazoa</taxon>
        <taxon>Spiralia</taxon>
        <taxon>Lophotrochozoa</taxon>
        <taxon>Mollusca</taxon>
        <taxon>Bivalvia</taxon>
        <taxon>Autobranchia</taxon>
        <taxon>Heteroconchia</taxon>
        <taxon>Euheterodonta</taxon>
        <taxon>Imparidentia</taxon>
        <taxon>Neoheterodontei</taxon>
        <taxon>Myida</taxon>
        <taxon>Dreissenoidea</taxon>
        <taxon>Dreissenidae</taxon>
        <taxon>Dreissena</taxon>
    </lineage>
</organism>
<dbReference type="AlphaFoldDB" id="A0A9D4CHG3"/>
<reference evidence="2" key="1">
    <citation type="journal article" date="2019" name="bioRxiv">
        <title>The Genome of the Zebra Mussel, Dreissena polymorpha: A Resource for Invasive Species Research.</title>
        <authorList>
            <person name="McCartney M.A."/>
            <person name="Auch B."/>
            <person name="Kono T."/>
            <person name="Mallez S."/>
            <person name="Zhang Y."/>
            <person name="Obille A."/>
            <person name="Becker A."/>
            <person name="Abrahante J.E."/>
            <person name="Garbe J."/>
            <person name="Badalamenti J.P."/>
            <person name="Herman A."/>
            <person name="Mangelson H."/>
            <person name="Liachko I."/>
            <person name="Sullivan S."/>
            <person name="Sone E.D."/>
            <person name="Koren S."/>
            <person name="Silverstein K.A.T."/>
            <person name="Beckman K.B."/>
            <person name="Gohl D.M."/>
        </authorList>
    </citation>
    <scope>NUCLEOTIDE SEQUENCE</scope>
    <source>
        <strain evidence="2">Duluth1</strain>
        <tissue evidence="2">Whole animal</tissue>
    </source>
</reference>
<keyword evidence="3" id="KW-1185">Reference proteome</keyword>
<evidence type="ECO:0000313" key="3">
    <source>
        <dbReference type="Proteomes" id="UP000828390"/>
    </source>
</evidence>
<sequence>MNARSAIKTTVTTTPTARTHRAATRASASRVMMIKKGTEVESVKITTNAKTLRIPSAASGSTKRAHA</sequence>
<comment type="caution">
    <text evidence="2">The sequence shown here is derived from an EMBL/GenBank/DDBJ whole genome shotgun (WGS) entry which is preliminary data.</text>
</comment>
<dbReference type="Proteomes" id="UP000828390">
    <property type="component" value="Unassembled WGS sequence"/>
</dbReference>
<evidence type="ECO:0000313" key="2">
    <source>
        <dbReference type="EMBL" id="KAH3724583.1"/>
    </source>
</evidence>
<protein>
    <submittedName>
        <fullName evidence="2">Uncharacterized protein</fullName>
    </submittedName>
</protein>
<name>A0A9D4CHG3_DREPO</name>
<reference evidence="2" key="2">
    <citation type="submission" date="2020-11" db="EMBL/GenBank/DDBJ databases">
        <authorList>
            <person name="McCartney M.A."/>
            <person name="Auch B."/>
            <person name="Kono T."/>
            <person name="Mallez S."/>
            <person name="Becker A."/>
            <person name="Gohl D.M."/>
            <person name="Silverstein K.A.T."/>
            <person name="Koren S."/>
            <person name="Bechman K.B."/>
            <person name="Herman A."/>
            <person name="Abrahante J.E."/>
            <person name="Garbe J."/>
        </authorList>
    </citation>
    <scope>NUCLEOTIDE SEQUENCE</scope>
    <source>
        <strain evidence="2">Duluth1</strain>
        <tissue evidence="2">Whole animal</tissue>
    </source>
</reference>
<dbReference type="EMBL" id="JAIWYP010000012">
    <property type="protein sequence ID" value="KAH3724583.1"/>
    <property type="molecule type" value="Genomic_DNA"/>
</dbReference>
<accession>A0A9D4CHG3</accession>
<gene>
    <name evidence="2" type="ORF">DPMN_050404</name>
</gene>
<evidence type="ECO:0000256" key="1">
    <source>
        <dbReference type="SAM" id="MobiDB-lite"/>
    </source>
</evidence>
<feature type="region of interest" description="Disordered" evidence="1">
    <location>
        <begin position="1"/>
        <end position="28"/>
    </location>
</feature>